<sequence length="204" mass="22686">MRAYVRDDIGIGGSWSEFVDYVTTSLKSGDVKLVMEDLYESGGASHAKLIAQKAKGMPLSISLGKLVNSAASEAMANLSLELYKEFKDVQCSLIEGHLLTELLKDATDFISKVMISIRLNSTVESENTPAGKECHSPEAARHAALFKKAQVTEDKIETIQIQHLLWFHKIHQTSMLLTTHARRKEPTVLYQHIADCDALTVEER</sequence>
<dbReference type="AlphaFoldDB" id="A0AAW2MMD1"/>
<dbReference type="EMBL" id="JACGWM010000013">
    <property type="protein sequence ID" value="KAL0332639.1"/>
    <property type="molecule type" value="Genomic_DNA"/>
</dbReference>
<dbReference type="PANTHER" id="PTHR35770">
    <property type="entry name" value="U2 SMALL NUCLEAR RIBONUCLEOPROTEIN AUXILIARY FACTOR-LIKE PROTEIN"/>
    <property type="match status" value="1"/>
</dbReference>
<protein>
    <submittedName>
        <fullName evidence="1">Uncharacterized protein</fullName>
    </submittedName>
</protein>
<organism evidence="1">
    <name type="scientific">Sesamum calycinum</name>
    <dbReference type="NCBI Taxonomy" id="2727403"/>
    <lineage>
        <taxon>Eukaryota</taxon>
        <taxon>Viridiplantae</taxon>
        <taxon>Streptophyta</taxon>
        <taxon>Embryophyta</taxon>
        <taxon>Tracheophyta</taxon>
        <taxon>Spermatophyta</taxon>
        <taxon>Magnoliopsida</taxon>
        <taxon>eudicotyledons</taxon>
        <taxon>Gunneridae</taxon>
        <taxon>Pentapetalae</taxon>
        <taxon>asterids</taxon>
        <taxon>lamiids</taxon>
        <taxon>Lamiales</taxon>
        <taxon>Pedaliaceae</taxon>
        <taxon>Sesamum</taxon>
    </lineage>
</organism>
<reference evidence="1" key="2">
    <citation type="journal article" date="2024" name="Plant">
        <title>Genomic evolution and insights into agronomic trait innovations of Sesamum species.</title>
        <authorList>
            <person name="Miao H."/>
            <person name="Wang L."/>
            <person name="Qu L."/>
            <person name="Liu H."/>
            <person name="Sun Y."/>
            <person name="Le M."/>
            <person name="Wang Q."/>
            <person name="Wei S."/>
            <person name="Zheng Y."/>
            <person name="Lin W."/>
            <person name="Duan Y."/>
            <person name="Cao H."/>
            <person name="Xiong S."/>
            <person name="Wang X."/>
            <person name="Wei L."/>
            <person name="Li C."/>
            <person name="Ma Q."/>
            <person name="Ju M."/>
            <person name="Zhao R."/>
            <person name="Li G."/>
            <person name="Mu C."/>
            <person name="Tian Q."/>
            <person name="Mei H."/>
            <person name="Zhang T."/>
            <person name="Gao T."/>
            <person name="Zhang H."/>
        </authorList>
    </citation>
    <scope>NUCLEOTIDE SEQUENCE</scope>
    <source>
        <strain evidence="1">KEN8</strain>
    </source>
</reference>
<reference evidence="1" key="1">
    <citation type="submission" date="2020-06" db="EMBL/GenBank/DDBJ databases">
        <authorList>
            <person name="Li T."/>
            <person name="Hu X."/>
            <person name="Zhang T."/>
            <person name="Song X."/>
            <person name="Zhang H."/>
            <person name="Dai N."/>
            <person name="Sheng W."/>
            <person name="Hou X."/>
            <person name="Wei L."/>
        </authorList>
    </citation>
    <scope>NUCLEOTIDE SEQUENCE</scope>
    <source>
        <strain evidence="1">KEN8</strain>
        <tissue evidence="1">Leaf</tissue>
    </source>
</reference>
<dbReference type="PANTHER" id="PTHR35770:SF1">
    <property type="entry name" value="U2 SMALL NUCLEAR RIBONUCLEOPROTEIN AUXILIARY FACTOR-LIKE PROTEIN"/>
    <property type="match status" value="1"/>
</dbReference>
<evidence type="ECO:0000313" key="1">
    <source>
        <dbReference type="EMBL" id="KAL0332639.1"/>
    </source>
</evidence>
<comment type="caution">
    <text evidence="1">The sequence shown here is derived from an EMBL/GenBank/DDBJ whole genome shotgun (WGS) entry which is preliminary data.</text>
</comment>
<proteinExistence type="predicted"/>
<gene>
    <name evidence="1" type="ORF">Scaly_2165400</name>
</gene>
<name>A0AAW2MMD1_9LAMI</name>
<accession>A0AAW2MMD1</accession>